<evidence type="ECO:0000313" key="4">
    <source>
        <dbReference type="Proteomes" id="UP000278351"/>
    </source>
</evidence>
<evidence type="ECO:0000259" key="2">
    <source>
        <dbReference type="PROSITE" id="PS50943"/>
    </source>
</evidence>
<dbReference type="GO" id="GO:0005829">
    <property type="term" value="C:cytosol"/>
    <property type="evidence" value="ECO:0007669"/>
    <property type="project" value="TreeGrafter"/>
</dbReference>
<evidence type="ECO:0000256" key="1">
    <source>
        <dbReference type="ARBA" id="ARBA00023125"/>
    </source>
</evidence>
<dbReference type="GO" id="GO:0003677">
    <property type="term" value="F:DNA binding"/>
    <property type="evidence" value="ECO:0007669"/>
    <property type="project" value="UniProtKB-KW"/>
</dbReference>
<sequence length="66" mass="7351">MKKFGLRLKELRKSKKVSQEELAFKAGFELSQIGRIERGTINTSISHVAAIATALEVPASDLFLFE</sequence>
<dbReference type="CDD" id="cd00093">
    <property type="entry name" value="HTH_XRE"/>
    <property type="match status" value="1"/>
</dbReference>
<evidence type="ECO:0000313" key="3">
    <source>
        <dbReference type="EMBL" id="RPE06055.1"/>
    </source>
</evidence>
<feature type="domain" description="HTH cro/C1-type" evidence="2">
    <location>
        <begin position="8"/>
        <end position="62"/>
    </location>
</feature>
<dbReference type="SMART" id="SM00530">
    <property type="entry name" value="HTH_XRE"/>
    <property type="match status" value="1"/>
</dbReference>
<comment type="caution">
    <text evidence="3">The sequence shown here is derived from an EMBL/GenBank/DDBJ whole genome shotgun (WGS) entry which is preliminary data.</text>
</comment>
<dbReference type="Proteomes" id="UP000278351">
    <property type="component" value="Unassembled WGS sequence"/>
</dbReference>
<reference evidence="3 4" key="1">
    <citation type="submission" date="2018-11" db="EMBL/GenBank/DDBJ databases">
        <title>Chitinophaga lutea sp.nov., isolate from arsenic contaminated soil.</title>
        <authorList>
            <person name="Zong Y."/>
        </authorList>
    </citation>
    <scope>NUCLEOTIDE SEQUENCE [LARGE SCALE GENOMIC DNA]</scope>
    <source>
        <strain evidence="3 4">ZY74</strain>
    </source>
</reference>
<dbReference type="Pfam" id="PF01381">
    <property type="entry name" value="HTH_3"/>
    <property type="match status" value="1"/>
</dbReference>
<dbReference type="PROSITE" id="PS50943">
    <property type="entry name" value="HTH_CROC1"/>
    <property type="match status" value="1"/>
</dbReference>
<dbReference type="AlphaFoldDB" id="A0A3N4PDA0"/>
<keyword evidence="4" id="KW-1185">Reference proteome</keyword>
<organism evidence="3 4">
    <name type="scientific">Chitinophaga lutea</name>
    <dbReference type="NCBI Taxonomy" id="2488634"/>
    <lineage>
        <taxon>Bacteria</taxon>
        <taxon>Pseudomonadati</taxon>
        <taxon>Bacteroidota</taxon>
        <taxon>Chitinophagia</taxon>
        <taxon>Chitinophagales</taxon>
        <taxon>Chitinophagaceae</taxon>
        <taxon>Chitinophaga</taxon>
    </lineage>
</organism>
<name>A0A3N4PDA0_9BACT</name>
<protein>
    <submittedName>
        <fullName evidence="3">XRE family transcriptional regulator</fullName>
    </submittedName>
</protein>
<dbReference type="InterPro" id="IPR050807">
    <property type="entry name" value="TransReg_Diox_bact_type"/>
</dbReference>
<dbReference type="Gene3D" id="1.10.260.40">
    <property type="entry name" value="lambda repressor-like DNA-binding domains"/>
    <property type="match status" value="1"/>
</dbReference>
<proteinExistence type="predicted"/>
<dbReference type="SUPFAM" id="SSF47413">
    <property type="entry name" value="lambda repressor-like DNA-binding domains"/>
    <property type="match status" value="1"/>
</dbReference>
<keyword evidence="1" id="KW-0238">DNA-binding</keyword>
<dbReference type="OrthoDB" id="680346at2"/>
<dbReference type="PANTHER" id="PTHR46797:SF1">
    <property type="entry name" value="METHYLPHOSPHONATE SYNTHASE"/>
    <property type="match status" value="1"/>
</dbReference>
<dbReference type="InterPro" id="IPR001387">
    <property type="entry name" value="Cro/C1-type_HTH"/>
</dbReference>
<dbReference type="InterPro" id="IPR010982">
    <property type="entry name" value="Lambda_DNA-bd_dom_sf"/>
</dbReference>
<dbReference type="EMBL" id="RPDH01000003">
    <property type="protein sequence ID" value="RPE06055.1"/>
    <property type="molecule type" value="Genomic_DNA"/>
</dbReference>
<gene>
    <name evidence="3" type="ORF">EGT74_25910</name>
</gene>
<accession>A0A3N4PDA0</accession>
<dbReference type="PANTHER" id="PTHR46797">
    <property type="entry name" value="HTH-TYPE TRANSCRIPTIONAL REGULATOR"/>
    <property type="match status" value="1"/>
</dbReference>
<dbReference type="GO" id="GO:0003700">
    <property type="term" value="F:DNA-binding transcription factor activity"/>
    <property type="evidence" value="ECO:0007669"/>
    <property type="project" value="TreeGrafter"/>
</dbReference>